<name>A0A066Y049_COLSU</name>
<organism evidence="1 2">
    <name type="scientific">Colletotrichum sublineola</name>
    <name type="common">Sorghum anthracnose fungus</name>
    <dbReference type="NCBI Taxonomy" id="1173701"/>
    <lineage>
        <taxon>Eukaryota</taxon>
        <taxon>Fungi</taxon>
        <taxon>Dikarya</taxon>
        <taxon>Ascomycota</taxon>
        <taxon>Pezizomycotina</taxon>
        <taxon>Sordariomycetes</taxon>
        <taxon>Hypocreomycetidae</taxon>
        <taxon>Glomerellales</taxon>
        <taxon>Glomerellaceae</taxon>
        <taxon>Colletotrichum</taxon>
        <taxon>Colletotrichum graminicola species complex</taxon>
    </lineage>
</organism>
<comment type="caution">
    <text evidence="1">The sequence shown here is derived from an EMBL/GenBank/DDBJ whole genome shotgun (WGS) entry which is preliminary data.</text>
</comment>
<dbReference type="EMBL" id="JMSE01000157">
    <property type="protein sequence ID" value="KDN71585.1"/>
    <property type="molecule type" value="Genomic_DNA"/>
</dbReference>
<dbReference type="Proteomes" id="UP000027238">
    <property type="component" value="Unassembled WGS sequence"/>
</dbReference>
<evidence type="ECO:0000313" key="2">
    <source>
        <dbReference type="Proteomes" id="UP000027238"/>
    </source>
</evidence>
<proteinExistence type="predicted"/>
<protein>
    <submittedName>
        <fullName evidence="1">Uncharacterized protein</fullName>
    </submittedName>
</protein>
<reference evidence="2" key="1">
    <citation type="journal article" date="2014" name="Genome Announc.">
        <title>Draft genome sequence of Colletotrichum sublineola, a destructive pathogen of cultivated sorghum.</title>
        <authorList>
            <person name="Baroncelli R."/>
            <person name="Sanz-Martin J.M."/>
            <person name="Rech G.E."/>
            <person name="Sukno S.A."/>
            <person name="Thon M.R."/>
        </authorList>
    </citation>
    <scope>NUCLEOTIDE SEQUENCE [LARGE SCALE GENOMIC DNA]</scope>
    <source>
        <strain evidence="2">TX430BB</strain>
    </source>
</reference>
<keyword evidence="2" id="KW-1185">Reference proteome</keyword>
<sequence length="244" mass="27357">MWNSGIFCFWSVEAAATNKPLPQTMDGFIERTQLRQALLTSWSATLRPGEVQACAPVTTANCPSQVKQLILFRQRRIQLACLLCPGQSEPIAECHLSSLRQHVNEEIRAAHLVGLGGVINGLHDMHQQALTSAVRQEEQCRKTLGDKGLAEAIKEFIEYYGLTANPSDKGSRATVAFRRALSDIKTSCEVALDLWDQVRREDPTLLVPAAEQRRNVWDVYAQCKILILTLHYAVAKYRRVLSRS</sequence>
<gene>
    <name evidence="1" type="ORF">CSUB01_12014</name>
</gene>
<dbReference type="HOGENOM" id="CLU_1137927_0_0_1"/>
<evidence type="ECO:0000313" key="1">
    <source>
        <dbReference type="EMBL" id="KDN71585.1"/>
    </source>
</evidence>
<dbReference type="AlphaFoldDB" id="A0A066Y049"/>
<accession>A0A066Y049</accession>